<dbReference type="HAMAP" id="MF_01058">
    <property type="entry name" value="GAP_YihI"/>
    <property type="match status" value="1"/>
</dbReference>
<organism evidence="5 6">
    <name type="scientific">Ewingella americana</name>
    <dbReference type="NCBI Taxonomy" id="41202"/>
    <lineage>
        <taxon>Bacteria</taxon>
        <taxon>Pseudomonadati</taxon>
        <taxon>Pseudomonadota</taxon>
        <taxon>Gammaproteobacteria</taxon>
        <taxon>Enterobacterales</taxon>
        <taxon>Yersiniaceae</taxon>
        <taxon>Ewingella</taxon>
    </lineage>
</organism>
<reference evidence="5 6" key="1">
    <citation type="journal article" date="2019" name="Environ. Microbiol.">
        <title>Species interactions and distinct microbial communities in high Arctic permafrost affected cryosols are associated with the CH4 and CO2 gas fluxes.</title>
        <authorList>
            <person name="Altshuler I."/>
            <person name="Hamel J."/>
            <person name="Turney S."/>
            <person name="Magnuson E."/>
            <person name="Levesque R."/>
            <person name="Greer C."/>
            <person name="Whyte L.G."/>
        </authorList>
    </citation>
    <scope>NUCLEOTIDE SEQUENCE [LARGE SCALE GENOMIC DNA]</scope>
    <source>
        <strain evidence="5 6">E4</strain>
    </source>
</reference>
<evidence type="ECO:0000256" key="4">
    <source>
        <dbReference type="SAM" id="MobiDB-lite"/>
    </source>
</evidence>
<feature type="region of interest" description="Disordered" evidence="4">
    <location>
        <begin position="1"/>
        <end position="119"/>
    </location>
</feature>
<dbReference type="InterPro" id="IPR007336">
    <property type="entry name" value="YihI"/>
</dbReference>
<protein>
    <recommendedName>
        <fullName evidence="3">Der GTPase-activating protein YihI</fullName>
    </recommendedName>
</protein>
<comment type="similarity">
    <text evidence="3">Belongs to the YihI family.</text>
</comment>
<evidence type="ECO:0000256" key="3">
    <source>
        <dbReference type="HAMAP-Rule" id="MF_01058"/>
    </source>
</evidence>
<comment type="caution">
    <text evidence="5">The sequence shown here is derived from an EMBL/GenBank/DDBJ whole genome shotgun (WGS) entry which is preliminary data.</text>
</comment>
<name>A0A502G8K0_9GAMM</name>
<feature type="compositionally biased region" description="Basic and acidic residues" evidence="4">
    <location>
        <begin position="170"/>
        <end position="190"/>
    </location>
</feature>
<evidence type="ECO:0000313" key="5">
    <source>
        <dbReference type="EMBL" id="TPG57346.1"/>
    </source>
</evidence>
<proteinExistence type="inferred from homology"/>
<dbReference type="Proteomes" id="UP000317663">
    <property type="component" value="Unassembled WGS sequence"/>
</dbReference>
<gene>
    <name evidence="3 5" type="primary">yihI</name>
    <name evidence="5" type="ORF">EAH77_21405</name>
</gene>
<dbReference type="GO" id="GO:0042254">
    <property type="term" value="P:ribosome biogenesis"/>
    <property type="evidence" value="ECO:0007669"/>
    <property type="project" value="UniProtKB-KW"/>
</dbReference>
<dbReference type="EMBL" id="RCZD01000014">
    <property type="protein sequence ID" value="TPG57346.1"/>
    <property type="molecule type" value="Genomic_DNA"/>
</dbReference>
<dbReference type="Pfam" id="PF04220">
    <property type="entry name" value="YihI"/>
    <property type="match status" value="1"/>
</dbReference>
<evidence type="ECO:0000256" key="2">
    <source>
        <dbReference type="ARBA" id="ARBA00022517"/>
    </source>
</evidence>
<feature type="compositionally biased region" description="Basic residues" evidence="4">
    <location>
        <begin position="36"/>
        <end position="45"/>
    </location>
</feature>
<dbReference type="NCBIfam" id="NF003560">
    <property type="entry name" value="PRK05244.1-1"/>
    <property type="match status" value="1"/>
</dbReference>
<dbReference type="OrthoDB" id="5677577at2"/>
<feature type="region of interest" description="Disordered" evidence="4">
    <location>
        <begin position="167"/>
        <end position="190"/>
    </location>
</feature>
<keyword evidence="2 3" id="KW-0690">Ribosome biogenesis</keyword>
<accession>A0A502G8K0</accession>
<comment type="subunit">
    <text evidence="3">Interacts with Der.</text>
</comment>
<keyword evidence="6" id="KW-1185">Reference proteome</keyword>
<dbReference type="RefSeq" id="WP_140474841.1">
    <property type="nucleotide sequence ID" value="NZ_RCZD01000014.1"/>
</dbReference>
<comment type="function">
    <text evidence="3">A GTPase-activating protein (GAP) that modifies Der/EngA GTPase function. May play a role in ribosome biogenesis.</text>
</comment>
<feature type="compositionally biased region" description="Basic and acidic residues" evidence="4">
    <location>
        <begin position="23"/>
        <end position="35"/>
    </location>
</feature>
<dbReference type="GO" id="GO:0005096">
    <property type="term" value="F:GTPase activator activity"/>
    <property type="evidence" value="ECO:0007669"/>
    <property type="project" value="UniProtKB-KW"/>
</dbReference>
<evidence type="ECO:0000313" key="6">
    <source>
        <dbReference type="Proteomes" id="UP000317663"/>
    </source>
</evidence>
<feature type="compositionally biased region" description="Basic and acidic residues" evidence="4">
    <location>
        <begin position="50"/>
        <end position="68"/>
    </location>
</feature>
<dbReference type="AlphaFoldDB" id="A0A502G8K0"/>
<keyword evidence="1 3" id="KW-0343">GTPase activation</keyword>
<sequence length="190" mass="21315">MKQPAKAPRANTATAKPKRKKNRVELDIEARERKRDNKRRGHKAGSRANPDAEKKQNGAAGKKTDPRIGSKKSVPLVVETVFNNAPKAKKAPKPQQVEAEIKTQPQLPPEEELTLLENDPRLDSLLDKLDDGEKLSAEDQSYVDQTLDRIDALMELLGIELGDEDDEVDEKTKNEDMMQLLKRGDPKEGF</sequence>
<evidence type="ECO:0000256" key="1">
    <source>
        <dbReference type="ARBA" id="ARBA00022468"/>
    </source>
</evidence>